<dbReference type="GO" id="GO:0016477">
    <property type="term" value="P:cell migration"/>
    <property type="evidence" value="ECO:0007669"/>
    <property type="project" value="TreeGrafter"/>
</dbReference>
<dbReference type="GO" id="GO:0007156">
    <property type="term" value="P:homophilic cell adhesion via plasma membrane adhesion molecules"/>
    <property type="evidence" value="ECO:0007669"/>
    <property type="project" value="InterPro"/>
</dbReference>
<gene>
    <name evidence="11" type="ORF">CYNAS_LOCUS14468</name>
</gene>
<keyword evidence="2" id="KW-0812">Transmembrane</keyword>
<dbReference type="GO" id="GO:0008013">
    <property type="term" value="F:beta-catenin binding"/>
    <property type="evidence" value="ECO:0007669"/>
    <property type="project" value="TreeGrafter"/>
</dbReference>
<dbReference type="CDD" id="cd11304">
    <property type="entry name" value="Cadherin_repeat"/>
    <property type="match status" value="5"/>
</dbReference>
<feature type="domain" description="Cadherin" evidence="10">
    <location>
        <begin position="1137"/>
        <end position="1235"/>
    </location>
</feature>
<reference evidence="11" key="1">
    <citation type="submission" date="2023-07" db="EMBL/GenBank/DDBJ databases">
        <authorList>
            <consortium name="CYATHOMIX"/>
        </authorList>
    </citation>
    <scope>NUCLEOTIDE SEQUENCE</scope>
    <source>
        <strain evidence="11">N/A</strain>
    </source>
</reference>
<dbReference type="SMART" id="SM00112">
    <property type="entry name" value="CA"/>
    <property type="match status" value="4"/>
</dbReference>
<evidence type="ECO:0000256" key="9">
    <source>
        <dbReference type="SAM" id="MobiDB-lite"/>
    </source>
</evidence>
<evidence type="ECO:0000256" key="2">
    <source>
        <dbReference type="ARBA" id="ARBA00022692"/>
    </source>
</evidence>
<dbReference type="Pfam" id="PF00028">
    <property type="entry name" value="Cadherin"/>
    <property type="match status" value="2"/>
</dbReference>
<dbReference type="PROSITE" id="PS50268">
    <property type="entry name" value="CADHERIN_2"/>
    <property type="match status" value="5"/>
</dbReference>
<feature type="region of interest" description="Disordered" evidence="9">
    <location>
        <begin position="277"/>
        <end position="361"/>
    </location>
</feature>
<evidence type="ECO:0000256" key="6">
    <source>
        <dbReference type="ARBA" id="ARBA00022989"/>
    </source>
</evidence>
<feature type="compositionally biased region" description="Polar residues" evidence="9">
    <location>
        <begin position="446"/>
        <end position="461"/>
    </location>
</feature>
<feature type="compositionally biased region" description="Low complexity" evidence="9">
    <location>
        <begin position="433"/>
        <end position="445"/>
    </location>
</feature>
<evidence type="ECO:0000256" key="8">
    <source>
        <dbReference type="PROSITE-ProRule" id="PRU00043"/>
    </source>
</evidence>
<dbReference type="InterPro" id="IPR020894">
    <property type="entry name" value="Cadherin_CS"/>
</dbReference>
<feature type="domain" description="Cadherin" evidence="10">
    <location>
        <begin position="1236"/>
        <end position="1332"/>
    </location>
</feature>
<dbReference type="InterPro" id="IPR002126">
    <property type="entry name" value="Cadherin-like_dom"/>
</dbReference>
<evidence type="ECO:0000313" key="12">
    <source>
        <dbReference type="Proteomes" id="UP001176961"/>
    </source>
</evidence>
<feature type="region of interest" description="Disordered" evidence="9">
    <location>
        <begin position="81"/>
        <end position="118"/>
    </location>
</feature>
<dbReference type="Gene3D" id="2.60.40.60">
    <property type="entry name" value="Cadherins"/>
    <property type="match status" value="5"/>
</dbReference>
<evidence type="ECO:0000256" key="7">
    <source>
        <dbReference type="ARBA" id="ARBA00023136"/>
    </source>
</evidence>
<dbReference type="InterPro" id="IPR015919">
    <property type="entry name" value="Cadherin-like_sf"/>
</dbReference>
<keyword evidence="6" id="KW-1133">Transmembrane helix</keyword>
<name>A0AA36H1S6_CYLNA</name>
<feature type="compositionally biased region" description="Polar residues" evidence="9">
    <location>
        <begin position="295"/>
        <end position="307"/>
    </location>
</feature>
<keyword evidence="12" id="KW-1185">Reference proteome</keyword>
<feature type="compositionally biased region" description="Low complexity" evidence="9">
    <location>
        <begin position="82"/>
        <end position="95"/>
    </location>
</feature>
<dbReference type="GO" id="GO:0045296">
    <property type="term" value="F:cadherin binding"/>
    <property type="evidence" value="ECO:0007669"/>
    <property type="project" value="TreeGrafter"/>
</dbReference>
<dbReference type="Proteomes" id="UP001176961">
    <property type="component" value="Unassembled WGS sequence"/>
</dbReference>
<feature type="compositionally biased region" description="Low complexity" evidence="9">
    <location>
        <begin position="315"/>
        <end position="325"/>
    </location>
</feature>
<dbReference type="PANTHER" id="PTHR24027">
    <property type="entry name" value="CADHERIN-23"/>
    <property type="match status" value="1"/>
</dbReference>
<dbReference type="PRINTS" id="PR00205">
    <property type="entry name" value="CADHERIN"/>
</dbReference>
<keyword evidence="7" id="KW-0472">Membrane</keyword>
<dbReference type="GO" id="GO:0016342">
    <property type="term" value="C:catenin complex"/>
    <property type="evidence" value="ECO:0007669"/>
    <property type="project" value="TreeGrafter"/>
</dbReference>
<evidence type="ECO:0000256" key="4">
    <source>
        <dbReference type="ARBA" id="ARBA00022737"/>
    </source>
</evidence>
<dbReference type="PANTHER" id="PTHR24027:SF422">
    <property type="entry name" value="CADHERIN DOMAIN-CONTAINING PROTEIN"/>
    <property type="match status" value="1"/>
</dbReference>
<keyword evidence="3" id="KW-0732">Signal</keyword>
<dbReference type="SUPFAM" id="SSF49313">
    <property type="entry name" value="Cadherin-like"/>
    <property type="match status" value="6"/>
</dbReference>
<dbReference type="EMBL" id="CATQJL010000305">
    <property type="protein sequence ID" value="CAJ0602485.1"/>
    <property type="molecule type" value="Genomic_DNA"/>
</dbReference>
<keyword evidence="4" id="KW-0677">Repeat</keyword>
<evidence type="ECO:0000256" key="5">
    <source>
        <dbReference type="ARBA" id="ARBA00022837"/>
    </source>
</evidence>
<evidence type="ECO:0000313" key="11">
    <source>
        <dbReference type="EMBL" id="CAJ0602485.1"/>
    </source>
</evidence>
<evidence type="ECO:0000256" key="3">
    <source>
        <dbReference type="ARBA" id="ARBA00022729"/>
    </source>
</evidence>
<sequence>MEKEIEVVLLGNAVLAFCSLHIAEKCKTVMKGTDAVEESNDLVSVDTETTAAVPLPVDNDLVIGRASEKMILAEISAEDLSENSTNSPVSSSSEDSLGRLESTHESSATEMSTETTPRLPQFEFMPQFEHSTYDFMVPEGTSPNSTILAVISYLGRKDRPMPLFKISFDRMRWFEIGSVTTRELENYAEYMVTINQRADVYVQHSLTKNGSYKFSIEAHDDGKINTASIRVDVLSLSPTTRRTTKITTSTTQETIPVVNITTTREVLSITTPLITTTKNPADGTKTGKSADAEVTASSSVENETTVAENIEVEVTETTGRVTKTTSGKEEESATSEAIELPTSGSEENEESQKKTTTEISQPIPTAIITIITTETSPPESSNPGPTTLGELDVQTTTAAADNLEEVTSETTAEVLDGSTEDALFSMASDIFTDSHPSSTTAPTSTEENAMSENGQETTNPAKETITMTTTTLEEETTEISATSNEVITSTEEKRDEIKIVVEGAEEDKFHIEGSLESGSLLRGLAVSVISGEKKKGYTKLLLADDSIFDIKPKHLYSGNKAYLFVKNPSLLSTSNAVKIMAEGKSSTAAKEITITAIPPARTESKNDVNVESEMINVIEYKVSIPEDAPSGFTVYQIKDGDRRKLVGPPGVFSLIGKDLILTCPDEGSCLDYEKQQVYHVLLVDTQGQITAPVQITINVQDVNDNQPHLEVSDNHIRLSNNRLISPFFVQILDGDSPAASENRLSLAGSAAGFLGLSKISENLYQVDVIGFAPSGKHELEITVSDDVFSDKVTVNVQAQNSRSHARFRRPKYTKTVTADKIHEGNQLLQVELEGVPIDEARFVILQGNPGWLSIDDYGGRIGIAKFIKEVEAGDYTVSVGAVDRQSNALLAQTTMEIKVVGGAEMDKMVFDQTFYERSYDREMSSDFTVPFKLLKRAPVTVDTALAIDENGQQIEFNKRDVTVKDQAVVFKQSALSNLRAVSVQLSSNGEKATVMLSLTSSPEFIEKKKRESTRPIFPKPWTRTNNVIEVTVPEELPKGYIVYSLPAVNPSDGSLVAVRMDGNMAEAFNFDSNTGAVSIAHRLDFESITPYERSFSLMLTAGSPDYESVAELRITVINIDDNPPVLEKEGLNNELPLPENLPPSTVIASLGISDADFPSKNGRFVVEKSGLGSELYTASVVNSSLLVSVAENATLDRETMERQTLHLIVKDEAGNQDSATLSIRLLDVNDNAPRFSQDQYAMQVVDNWPPGVVVDRVMATDSDTGKNARIIYSLSTESAKYFAVDATTGEVSVARELAGAAREQPYELVVVAEDAGTPSLSSSVRIKVKVSEPFMEKDGEKGQVNFINPPVDYVLKLKEDTPENEHIYQVKARLAGMSEERMNIKYSLKNPRSEAQHFGIDESSGEVYVTKPLDYEEVKYYSQAECENCRKLPDTTTHSLGPFSLTGVDELRLNAHDEYAIILTLSGHSSQHENLVFAKAVWFYIRVRVLPLLLFASTVPRQLRELGPAAAYAKAPPHLSSQLNG</sequence>
<dbReference type="PROSITE" id="PS00232">
    <property type="entry name" value="CADHERIN_1"/>
    <property type="match status" value="2"/>
</dbReference>
<feature type="domain" description="Cadherin" evidence="10">
    <location>
        <begin position="1349"/>
        <end position="1422"/>
    </location>
</feature>
<feature type="region of interest" description="Disordered" evidence="9">
    <location>
        <begin position="431"/>
        <end position="463"/>
    </location>
</feature>
<dbReference type="FunFam" id="2.60.40.60:FF:000033">
    <property type="entry name" value="FAT atypical cadherin 1"/>
    <property type="match status" value="1"/>
</dbReference>
<protein>
    <recommendedName>
        <fullName evidence="10">Cadherin domain-containing protein</fullName>
    </recommendedName>
</protein>
<keyword evidence="5 8" id="KW-0106">Calcium</keyword>
<comment type="caution">
    <text evidence="11">The sequence shown here is derived from an EMBL/GenBank/DDBJ whole genome shotgun (WGS) entry which is preliminary data.</text>
</comment>
<feature type="compositionally biased region" description="Low complexity" evidence="9">
    <location>
        <begin position="105"/>
        <end position="116"/>
    </location>
</feature>
<organism evidence="11 12">
    <name type="scientific">Cylicocyclus nassatus</name>
    <name type="common">Nematode worm</name>
    <dbReference type="NCBI Taxonomy" id="53992"/>
    <lineage>
        <taxon>Eukaryota</taxon>
        <taxon>Metazoa</taxon>
        <taxon>Ecdysozoa</taxon>
        <taxon>Nematoda</taxon>
        <taxon>Chromadorea</taxon>
        <taxon>Rhabditida</taxon>
        <taxon>Rhabditina</taxon>
        <taxon>Rhabditomorpha</taxon>
        <taxon>Strongyloidea</taxon>
        <taxon>Strongylidae</taxon>
        <taxon>Cylicocyclus</taxon>
    </lineage>
</organism>
<feature type="domain" description="Cadherin" evidence="10">
    <location>
        <begin position="1024"/>
        <end position="1126"/>
    </location>
</feature>
<feature type="domain" description="Cadherin" evidence="10">
    <location>
        <begin position="616"/>
        <end position="709"/>
    </location>
</feature>
<evidence type="ECO:0000256" key="1">
    <source>
        <dbReference type="ARBA" id="ARBA00004167"/>
    </source>
</evidence>
<evidence type="ECO:0000259" key="10">
    <source>
        <dbReference type="PROSITE" id="PS50268"/>
    </source>
</evidence>
<dbReference type="GO" id="GO:0005509">
    <property type="term" value="F:calcium ion binding"/>
    <property type="evidence" value="ECO:0007669"/>
    <property type="project" value="UniProtKB-UniRule"/>
</dbReference>
<comment type="subcellular location">
    <subcellularLocation>
        <location evidence="1">Membrane</location>
        <topology evidence="1">Single-pass membrane protein</topology>
    </subcellularLocation>
</comment>
<accession>A0AA36H1S6</accession>
<dbReference type="InterPro" id="IPR039808">
    <property type="entry name" value="Cadherin"/>
</dbReference>
<proteinExistence type="predicted"/>